<name>A0A3N5D0X8_9ENTR</name>
<gene>
    <name evidence="2" type="ORF">EHN07_19480</name>
</gene>
<feature type="chain" id="PRO_5018111956" description="DUF1311 domain-containing protein" evidence="1">
    <location>
        <begin position="25"/>
        <end position="172"/>
    </location>
</feature>
<dbReference type="AlphaFoldDB" id="A0A3N5D0X8"/>
<organism evidence="2 3">
    <name type="scientific">Buttiauxella warmboldiae</name>
    <dbReference type="NCBI Taxonomy" id="82993"/>
    <lineage>
        <taxon>Bacteria</taxon>
        <taxon>Pseudomonadati</taxon>
        <taxon>Pseudomonadota</taxon>
        <taxon>Gammaproteobacteria</taxon>
        <taxon>Enterobacterales</taxon>
        <taxon>Enterobacteriaceae</taxon>
        <taxon>Buttiauxella</taxon>
    </lineage>
</organism>
<dbReference type="RefSeq" id="WP_124025664.1">
    <property type="nucleotide sequence ID" value="NZ_RPOH01000101.1"/>
</dbReference>
<evidence type="ECO:0000313" key="2">
    <source>
        <dbReference type="EMBL" id="RPH20760.1"/>
    </source>
</evidence>
<evidence type="ECO:0008006" key="4">
    <source>
        <dbReference type="Google" id="ProtNLM"/>
    </source>
</evidence>
<feature type="signal peptide" evidence="1">
    <location>
        <begin position="1"/>
        <end position="24"/>
    </location>
</feature>
<dbReference type="Proteomes" id="UP000268615">
    <property type="component" value="Unassembled WGS sequence"/>
</dbReference>
<keyword evidence="1" id="KW-0732">Signal</keyword>
<evidence type="ECO:0000313" key="3">
    <source>
        <dbReference type="Proteomes" id="UP000268615"/>
    </source>
</evidence>
<accession>A0A3N5D0X8</accession>
<comment type="caution">
    <text evidence="2">The sequence shown here is derived from an EMBL/GenBank/DDBJ whole genome shotgun (WGS) entry which is preliminary data.</text>
</comment>
<keyword evidence="3" id="KW-1185">Reference proteome</keyword>
<reference evidence="2 3" key="1">
    <citation type="submission" date="2018-11" db="EMBL/GenBank/DDBJ databases">
        <title>Draft genome sequence of Buttiauxella warmboldiae CCUG 35512.</title>
        <authorList>
            <person name="Salva-Serra F."/>
            <person name="Marathe N."/>
            <person name="Moore E."/>
            <person name="Svensson L."/>
            <person name="Engstrom-Jakobsson H."/>
        </authorList>
    </citation>
    <scope>NUCLEOTIDE SEQUENCE [LARGE SCALE GENOMIC DNA]</scope>
    <source>
        <strain evidence="2 3">CCUG 35512</strain>
    </source>
</reference>
<evidence type="ECO:0000256" key="1">
    <source>
        <dbReference type="SAM" id="SignalP"/>
    </source>
</evidence>
<proteinExistence type="predicted"/>
<sequence>MKLYKALFIPALLLSGIFNSNAGAADTNLARQYITHWNAVMNGEMAPILRATTLNADIVKRCKTVAAKRFRSAMVSEWQHKTGSKMTENAFLSEDLQQFDRLAAISCLDGAEYEQTGSGDLLIKALSAQWQEIAVKEANDAYEQTKIMQFQTGILTARYGISIEKNRLHNVN</sequence>
<dbReference type="OrthoDB" id="6623265at2"/>
<protein>
    <recommendedName>
        <fullName evidence="4">DUF1311 domain-containing protein</fullName>
    </recommendedName>
</protein>
<dbReference type="EMBL" id="RPOH01000101">
    <property type="protein sequence ID" value="RPH20760.1"/>
    <property type="molecule type" value="Genomic_DNA"/>
</dbReference>